<dbReference type="Proteomes" id="UP000178951">
    <property type="component" value="Unassembled WGS sequence"/>
</dbReference>
<comment type="caution">
    <text evidence="2">The sequence shown here is derived from an EMBL/GenBank/DDBJ whole genome shotgun (WGS) entry which is preliminary data.</text>
</comment>
<feature type="transmembrane region" description="Helical" evidence="1">
    <location>
        <begin position="6"/>
        <end position="23"/>
    </location>
</feature>
<sequence length="100" mass="12135">MNDKLLAALSYVTWVPSLYIVLTDRRRQDYVGWHGCQALKLWSWIFVIFFGYRWLLNLLWTIFYIPYSEYTEFLLGLGLWIYAAYCGYRAYQKTDFQIPH</sequence>
<dbReference type="EMBL" id="MEUF01000089">
    <property type="protein sequence ID" value="OGC30623.1"/>
    <property type="molecule type" value="Genomic_DNA"/>
</dbReference>
<protein>
    <submittedName>
        <fullName evidence="2">Uncharacterized protein</fullName>
    </submittedName>
</protein>
<evidence type="ECO:0000313" key="2">
    <source>
        <dbReference type="EMBL" id="OGC30623.1"/>
    </source>
</evidence>
<reference evidence="2 3" key="1">
    <citation type="journal article" date="2016" name="Nat. Commun.">
        <title>Thousands of microbial genomes shed light on interconnected biogeochemical processes in an aquifer system.</title>
        <authorList>
            <person name="Anantharaman K."/>
            <person name="Brown C.T."/>
            <person name="Hug L.A."/>
            <person name="Sharon I."/>
            <person name="Castelle C.J."/>
            <person name="Probst A.J."/>
            <person name="Thomas B.C."/>
            <person name="Singh A."/>
            <person name="Wilkins M.J."/>
            <person name="Karaoz U."/>
            <person name="Brodie E.L."/>
            <person name="Williams K.H."/>
            <person name="Hubbard S.S."/>
            <person name="Banfield J.F."/>
        </authorList>
    </citation>
    <scope>NUCLEOTIDE SEQUENCE [LARGE SCALE GENOMIC DNA]</scope>
</reference>
<evidence type="ECO:0000313" key="3">
    <source>
        <dbReference type="Proteomes" id="UP000178951"/>
    </source>
</evidence>
<feature type="transmembrane region" description="Helical" evidence="1">
    <location>
        <begin position="73"/>
        <end position="91"/>
    </location>
</feature>
<keyword evidence="1" id="KW-0812">Transmembrane</keyword>
<dbReference type="STRING" id="1802583.A2311_04160"/>
<accession>A0A1F4TEZ0</accession>
<gene>
    <name evidence="2" type="ORF">A2311_04160</name>
</gene>
<feature type="transmembrane region" description="Helical" evidence="1">
    <location>
        <begin position="44"/>
        <end position="67"/>
    </location>
</feature>
<keyword evidence="1" id="KW-0472">Membrane</keyword>
<evidence type="ECO:0000256" key="1">
    <source>
        <dbReference type="SAM" id="Phobius"/>
    </source>
</evidence>
<keyword evidence="1" id="KW-1133">Transmembrane helix</keyword>
<organism evidence="2 3">
    <name type="scientific">candidate division WOR-1 bacterium RIFOXYB2_FULL_48_7</name>
    <dbReference type="NCBI Taxonomy" id="1802583"/>
    <lineage>
        <taxon>Bacteria</taxon>
        <taxon>Bacillati</taxon>
        <taxon>Saganbacteria</taxon>
    </lineage>
</organism>
<name>A0A1F4TEZ0_UNCSA</name>
<dbReference type="AlphaFoldDB" id="A0A1F4TEZ0"/>
<proteinExistence type="predicted"/>